<sequence length="89" mass="9386">MRTSVSMGHMADMTSVIKKWLTAALAGVTMALLVPAAAWASTGTGEMVIEAARRGRRGGFGFLGALCCLAVVGIIVIVVLLISRGRRRR</sequence>
<reference evidence="2" key="1">
    <citation type="submission" date="2021-01" db="EMBL/GenBank/DDBJ databases">
        <title>Whole genome shotgun sequence of Actinoplanes capillaceus NBRC 16408.</title>
        <authorList>
            <person name="Komaki H."/>
            <person name="Tamura T."/>
        </authorList>
    </citation>
    <scope>NUCLEOTIDE SEQUENCE [LARGE SCALE GENOMIC DNA]</scope>
    <source>
        <strain evidence="2">NBRC 16408</strain>
    </source>
</reference>
<proteinExistence type="predicted"/>
<evidence type="ECO:0000256" key="1">
    <source>
        <dbReference type="SAM" id="Phobius"/>
    </source>
</evidence>
<dbReference type="EMBL" id="BOMF01000108">
    <property type="protein sequence ID" value="GID48803.1"/>
    <property type="molecule type" value="Genomic_DNA"/>
</dbReference>
<keyword evidence="1" id="KW-0812">Transmembrane</keyword>
<evidence type="ECO:0000313" key="2">
    <source>
        <dbReference type="EMBL" id="GID48803.1"/>
    </source>
</evidence>
<protein>
    <submittedName>
        <fullName evidence="2">Uncharacterized protein</fullName>
    </submittedName>
</protein>
<gene>
    <name evidence="2" type="ORF">Aca07nite_60780</name>
</gene>
<keyword evidence="1" id="KW-0472">Membrane</keyword>
<keyword evidence="1" id="KW-1133">Transmembrane helix</keyword>
<feature type="transmembrane region" description="Helical" evidence="1">
    <location>
        <begin position="59"/>
        <end position="82"/>
    </location>
</feature>
<comment type="caution">
    <text evidence="2">The sequence shown here is derived from an EMBL/GenBank/DDBJ whole genome shotgun (WGS) entry which is preliminary data.</text>
</comment>
<accession>A0ABQ3WRG0</accession>
<organism evidence="2">
    <name type="scientific">Actinoplanes campanulatus</name>
    <dbReference type="NCBI Taxonomy" id="113559"/>
    <lineage>
        <taxon>Bacteria</taxon>
        <taxon>Bacillati</taxon>
        <taxon>Actinomycetota</taxon>
        <taxon>Actinomycetes</taxon>
        <taxon>Micromonosporales</taxon>
        <taxon>Micromonosporaceae</taxon>
        <taxon>Actinoplanes</taxon>
    </lineage>
</organism>
<name>A0ABQ3WRG0_9ACTN</name>